<reference evidence="2 3" key="1">
    <citation type="submission" date="2019-05" db="EMBL/GenBank/DDBJ databases">
        <title>Another draft genome of Portunus trituberculatus and its Hox gene families provides insights of decapod evolution.</title>
        <authorList>
            <person name="Jeong J.-H."/>
            <person name="Song I."/>
            <person name="Kim S."/>
            <person name="Choi T."/>
            <person name="Kim D."/>
            <person name="Ryu S."/>
            <person name="Kim W."/>
        </authorList>
    </citation>
    <scope>NUCLEOTIDE SEQUENCE [LARGE SCALE GENOMIC DNA]</scope>
    <source>
        <tissue evidence="2">Muscle</tissue>
    </source>
</reference>
<gene>
    <name evidence="2" type="ORF">E2C01_061604</name>
</gene>
<sequence>MRGSENPPMAAPGVTHDGRRFLAGWARREARGREKWGGRGRKNTRAQEKQRKPENCGKRKMRGKAGREGEGGARWEWAMRAARERTERREREPASPASQPASQPATLRTEHDATSMICAFVYVHTCRRPASATICPSRDKPAPGVRGREQPIHTLITATLRY</sequence>
<feature type="compositionally biased region" description="Basic and acidic residues" evidence="1">
    <location>
        <begin position="45"/>
        <end position="57"/>
    </location>
</feature>
<evidence type="ECO:0000313" key="2">
    <source>
        <dbReference type="EMBL" id="MPC67428.1"/>
    </source>
</evidence>
<feature type="compositionally biased region" description="Basic and acidic residues" evidence="1">
    <location>
        <begin position="16"/>
        <end position="37"/>
    </location>
</feature>
<feature type="compositionally biased region" description="Basic and acidic residues" evidence="1">
    <location>
        <begin position="81"/>
        <end position="93"/>
    </location>
</feature>
<accession>A0A5B7HEV4</accession>
<dbReference type="AlphaFoldDB" id="A0A5B7HEV4"/>
<protein>
    <submittedName>
        <fullName evidence="2">Uncharacterized protein</fullName>
    </submittedName>
</protein>
<comment type="caution">
    <text evidence="2">The sequence shown here is derived from an EMBL/GenBank/DDBJ whole genome shotgun (WGS) entry which is preliminary data.</text>
</comment>
<organism evidence="2 3">
    <name type="scientific">Portunus trituberculatus</name>
    <name type="common">Swimming crab</name>
    <name type="synonym">Neptunus trituberculatus</name>
    <dbReference type="NCBI Taxonomy" id="210409"/>
    <lineage>
        <taxon>Eukaryota</taxon>
        <taxon>Metazoa</taxon>
        <taxon>Ecdysozoa</taxon>
        <taxon>Arthropoda</taxon>
        <taxon>Crustacea</taxon>
        <taxon>Multicrustacea</taxon>
        <taxon>Malacostraca</taxon>
        <taxon>Eumalacostraca</taxon>
        <taxon>Eucarida</taxon>
        <taxon>Decapoda</taxon>
        <taxon>Pleocyemata</taxon>
        <taxon>Brachyura</taxon>
        <taxon>Eubrachyura</taxon>
        <taxon>Portunoidea</taxon>
        <taxon>Portunidae</taxon>
        <taxon>Portuninae</taxon>
        <taxon>Portunus</taxon>
    </lineage>
</organism>
<feature type="compositionally biased region" description="Low complexity" evidence="1">
    <location>
        <begin position="94"/>
        <end position="105"/>
    </location>
</feature>
<name>A0A5B7HEV4_PORTR</name>
<dbReference type="Proteomes" id="UP000324222">
    <property type="component" value="Unassembled WGS sequence"/>
</dbReference>
<feature type="region of interest" description="Disordered" evidence="1">
    <location>
        <begin position="1"/>
        <end position="109"/>
    </location>
</feature>
<keyword evidence="3" id="KW-1185">Reference proteome</keyword>
<evidence type="ECO:0000313" key="3">
    <source>
        <dbReference type="Proteomes" id="UP000324222"/>
    </source>
</evidence>
<dbReference type="EMBL" id="VSRR010026230">
    <property type="protein sequence ID" value="MPC67428.1"/>
    <property type="molecule type" value="Genomic_DNA"/>
</dbReference>
<evidence type="ECO:0000256" key="1">
    <source>
        <dbReference type="SAM" id="MobiDB-lite"/>
    </source>
</evidence>
<proteinExistence type="predicted"/>